<dbReference type="Pfam" id="PF13812">
    <property type="entry name" value="PPR_3"/>
    <property type="match status" value="4"/>
</dbReference>
<comment type="caution">
    <text evidence="6">The sequence shown here is derived from an EMBL/GenBank/DDBJ whole genome shotgun (WGS) entry which is preliminary data.</text>
</comment>
<accession>A0A176W8G6</accession>
<feature type="repeat" description="PPR" evidence="3">
    <location>
        <begin position="671"/>
        <end position="705"/>
    </location>
</feature>
<feature type="domain" description="PROP1-like PPR" evidence="5">
    <location>
        <begin position="1072"/>
        <end position="1213"/>
    </location>
</feature>
<feature type="repeat" description="PPR" evidence="3">
    <location>
        <begin position="1163"/>
        <end position="1197"/>
    </location>
</feature>
<feature type="repeat" description="PPR" evidence="3">
    <location>
        <begin position="847"/>
        <end position="881"/>
    </location>
</feature>
<name>A0A176W8G6_MARPO</name>
<dbReference type="InterPro" id="IPR033443">
    <property type="entry name" value="PROP1-like_PPR_dom"/>
</dbReference>
<evidence type="ECO:0000313" key="6">
    <source>
        <dbReference type="EMBL" id="OAE28752.1"/>
    </source>
</evidence>
<feature type="compositionally biased region" description="Basic and acidic residues" evidence="4">
    <location>
        <begin position="547"/>
        <end position="559"/>
    </location>
</feature>
<dbReference type="InterPro" id="IPR011990">
    <property type="entry name" value="TPR-like_helical_dom_sf"/>
</dbReference>
<dbReference type="PANTHER" id="PTHR47447:SF26">
    <property type="entry name" value="CHLOROPLAST RNA SPLICING4"/>
    <property type="match status" value="1"/>
</dbReference>
<comment type="similarity">
    <text evidence="1">Belongs to the PPR family. P subfamily.</text>
</comment>
<feature type="compositionally biased region" description="Basic and acidic residues" evidence="4">
    <location>
        <begin position="524"/>
        <end position="539"/>
    </location>
</feature>
<feature type="repeat" description="PPR" evidence="3">
    <location>
        <begin position="882"/>
        <end position="916"/>
    </location>
</feature>
<evidence type="ECO:0000259" key="5">
    <source>
        <dbReference type="Pfam" id="PF17177"/>
    </source>
</evidence>
<dbReference type="PROSITE" id="PS51375">
    <property type="entry name" value="PPR"/>
    <property type="match status" value="13"/>
</dbReference>
<dbReference type="Proteomes" id="UP000077202">
    <property type="component" value="Unassembled WGS sequence"/>
</dbReference>
<dbReference type="Gene3D" id="1.25.40.10">
    <property type="entry name" value="Tetratricopeptide repeat domain"/>
    <property type="match status" value="6"/>
</dbReference>
<organism evidence="6 7">
    <name type="scientific">Marchantia polymorpha subsp. ruderalis</name>
    <dbReference type="NCBI Taxonomy" id="1480154"/>
    <lineage>
        <taxon>Eukaryota</taxon>
        <taxon>Viridiplantae</taxon>
        <taxon>Streptophyta</taxon>
        <taxon>Embryophyta</taxon>
        <taxon>Marchantiophyta</taxon>
        <taxon>Marchantiopsida</taxon>
        <taxon>Marchantiidae</taxon>
        <taxon>Marchantiales</taxon>
        <taxon>Marchantiaceae</taxon>
        <taxon>Marchantia</taxon>
    </lineage>
</organism>
<evidence type="ECO:0000313" key="7">
    <source>
        <dbReference type="Proteomes" id="UP000077202"/>
    </source>
</evidence>
<feature type="region of interest" description="Disordered" evidence="4">
    <location>
        <begin position="72"/>
        <end position="102"/>
    </location>
</feature>
<keyword evidence="7" id="KW-1185">Reference proteome</keyword>
<feature type="region of interest" description="Disordered" evidence="4">
    <location>
        <begin position="1"/>
        <end position="23"/>
    </location>
</feature>
<gene>
    <name evidence="6" type="ORF">AXG93_1617s1370</name>
</gene>
<evidence type="ECO:0000256" key="2">
    <source>
        <dbReference type="ARBA" id="ARBA00022737"/>
    </source>
</evidence>
<feature type="repeat" description="PPR" evidence="3">
    <location>
        <begin position="1023"/>
        <end position="1057"/>
    </location>
</feature>
<evidence type="ECO:0000256" key="4">
    <source>
        <dbReference type="SAM" id="MobiDB-lite"/>
    </source>
</evidence>
<protein>
    <recommendedName>
        <fullName evidence="5">PROP1-like PPR domain-containing protein</fullName>
    </recommendedName>
</protein>
<dbReference type="Pfam" id="PF01535">
    <property type="entry name" value="PPR"/>
    <property type="match status" value="1"/>
</dbReference>
<feature type="repeat" description="PPR" evidence="3">
    <location>
        <begin position="1233"/>
        <end position="1267"/>
    </location>
</feature>
<feature type="repeat" description="PPR" evidence="3">
    <location>
        <begin position="812"/>
        <end position="846"/>
    </location>
</feature>
<dbReference type="NCBIfam" id="TIGR00756">
    <property type="entry name" value="PPR"/>
    <property type="match status" value="8"/>
</dbReference>
<feature type="repeat" description="PPR" evidence="3">
    <location>
        <begin position="741"/>
        <end position="776"/>
    </location>
</feature>
<sequence length="1535" mass="170992">MEIEIRERSSSQEDVGAQTPRQTDIDRWVEVRLTERRTDGWDGWMGGWARRRNDPPGLTSVHEHRSLLPLGLSSRSPAKSRWEEEEEARAQELATGSGAAGDAMAPTELGRAAIIMLRWRLCFVQLRDAVGLYESVGLGEWPSARWEPELLEAVATATRASPGSFCSTHSWRRRWRQHGPQSAAAAAKAAGIEFKRRPSLSSNHQLQVFDGSSRRARFQKFDDHNCCGQSVNLGRAFVCGSHRRSTKSSSKEEAVYTESCRNCHQRPSSIVSAPMASASIPFFPPCTSPPTSEFGGDLPQSLTLGAGRMSKPGENSYRVDNVRSQEALEDSIWKRENSESVLLLRELQVRITRNSQSHGGAGCNVHKSFGDEERKPGDDAFSHALGRGAAGGNSELGLHFVVAKSWVGCPSSCVPVTTMMISPAGTLGRKNPLGFSHFLMSRKGSDVAGSRSHRRALCVSATAESASEISLESEESQDSPPSDALDSGSVPKIRKPKSMRNIQAADDIQVLNGRRSGTDPWFSKSHEHTGSSKKFRESIMQKSIQRLKSEVDKSNKDLEQSSTRPSFSDKNVRAPVWAVGGKSRTVVPRRQARDTQSSHPQTATVYSILQALDKISNSKGIASLMEQYTGELSTQDLKQVLTELGTSPERNWAKALQVFDWAHASSVYSVDPSMYHTMLLLLGKAKKMEIAELLFDRMKQDGLTPGLYEYTALVSGHVRTGSLQRGIAVLNRMKSAGIRPSVATYNILVDGCLKVPKGFEIASSLLEQMRKDDLRPDRVTYTTMIIVYSRKGHHKEAINIFREMLEQDCHPDILTYNAVLNAHGKLGDIQGMLHVHQSMVAQQVDPDTVTFNIILSALARAGRTKDVVRFYRLMRKIRVTPDVTTCSILVNAYGKVREWKELDSLLAEMESLGLQPDLAVYNSLISIYGKAGRFEQVDLLTKSLHSSNNIKFDLITYNTLIDVFGKAGRLSDVIKWFSDMRKRGVKPDVRTFNALVHAYGRASQYDGVREVLDLFLADGSKPDLVFYHTLLFMFGKGAKYDDAWRVIEDMKAEGYTLSLEIYNSLLLVFGRSDADEAMKVFKDMIASKVTPNSNTFKVLIEVHARKGKVDECLSIYKTSMEYLPEQVNESVLSSLLGACCNMRRIEKAEEILSQLEKKRFSVSLACFNWLILGYGRQGDWANAEIVLDRMRSQRVTPNSQSYTFLLEAYSLCGLFEKADSLSRRMQQEDNLNSISACNALLRLYVRSGKPQAALEVFENLLTGKIGRPNQSSYTGIISAYGEDDLVNEKIWEYLRGLEASQLESMHGIYTALLSAIPRCKSYKEGQQFVAALGRLDCPSELCCILTDTLSDGVGEEVVWVNLAARFRTIDQNGFNLETQRSFQNALIDALWWFGWELRALRVVKMSMDFGIFGRRVFSWLKSSGWTVDMRGASAGAAQILLLIWIAQMRKVVLNGGKPSTRVKILVAEEWQLIVGENKAAREALDAHLEDLGAPFPAIAGQTEVEASGTAIDVWLKQEHLDKKLFFVDSLPANQR</sequence>
<reference evidence="6" key="1">
    <citation type="submission" date="2016-03" db="EMBL/GenBank/DDBJ databases">
        <title>Mechanisms controlling the formation of the plant cell surface in tip-growing cells are functionally conserved among land plants.</title>
        <authorList>
            <person name="Honkanen S."/>
            <person name="Jones V.A."/>
            <person name="Morieri G."/>
            <person name="Champion C."/>
            <person name="Hetherington A.J."/>
            <person name="Kelly S."/>
            <person name="Saint-Marcoux D."/>
            <person name="Proust H."/>
            <person name="Prescott H."/>
            <person name="Dolan L."/>
        </authorList>
    </citation>
    <scope>NUCLEOTIDE SEQUENCE [LARGE SCALE GENOMIC DNA]</scope>
    <source>
        <tissue evidence="6">Whole gametophyte</tissue>
    </source>
</reference>
<dbReference type="Pfam" id="PF13041">
    <property type="entry name" value="PPR_2"/>
    <property type="match status" value="2"/>
</dbReference>
<feature type="compositionally biased region" description="Basic and acidic residues" evidence="4">
    <location>
        <begin position="1"/>
        <end position="11"/>
    </location>
</feature>
<feature type="repeat" description="PPR" evidence="3">
    <location>
        <begin position="1128"/>
        <end position="1162"/>
    </location>
</feature>
<feature type="repeat" description="PPR" evidence="3">
    <location>
        <begin position="988"/>
        <end position="1022"/>
    </location>
</feature>
<evidence type="ECO:0000256" key="3">
    <source>
        <dbReference type="PROSITE-ProRule" id="PRU00708"/>
    </source>
</evidence>
<feature type="region of interest" description="Disordered" evidence="4">
    <location>
        <begin position="468"/>
        <end position="569"/>
    </location>
</feature>
<dbReference type="SUPFAM" id="SSF48452">
    <property type="entry name" value="TPR-like"/>
    <property type="match status" value="1"/>
</dbReference>
<feature type="repeat" description="PPR" evidence="3">
    <location>
        <begin position="777"/>
        <end position="811"/>
    </location>
</feature>
<dbReference type="PANTHER" id="PTHR47447">
    <property type="entry name" value="OS03G0856100 PROTEIN"/>
    <property type="match status" value="1"/>
</dbReference>
<proteinExistence type="inferred from homology"/>
<feature type="repeat" description="PPR" evidence="3">
    <location>
        <begin position="953"/>
        <end position="987"/>
    </location>
</feature>
<dbReference type="Pfam" id="PF17177">
    <property type="entry name" value="PPR_long"/>
    <property type="match status" value="1"/>
</dbReference>
<dbReference type="InterPro" id="IPR002885">
    <property type="entry name" value="PPR_rpt"/>
</dbReference>
<keyword evidence="2" id="KW-0677">Repeat</keyword>
<feature type="repeat" description="PPR" evidence="3">
    <location>
        <begin position="706"/>
        <end position="740"/>
    </location>
</feature>
<dbReference type="EMBL" id="LVLJ01001677">
    <property type="protein sequence ID" value="OAE28752.1"/>
    <property type="molecule type" value="Genomic_DNA"/>
</dbReference>
<evidence type="ECO:0000256" key="1">
    <source>
        <dbReference type="ARBA" id="ARBA00007626"/>
    </source>
</evidence>
<feature type="compositionally biased region" description="Polar residues" evidence="4">
    <location>
        <begin position="560"/>
        <end position="569"/>
    </location>
</feature>